<evidence type="ECO:0000313" key="3">
    <source>
        <dbReference type="Proteomes" id="UP000287156"/>
    </source>
</evidence>
<dbReference type="Gene3D" id="3.30.470.20">
    <property type="entry name" value="ATP-grasp fold, B domain"/>
    <property type="match status" value="1"/>
</dbReference>
<comment type="caution">
    <text evidence="2">The sequence shown here is derived from an EMBL/GenBank/DDBJ whole genome shotgun (WGS) entry which is preliminary data.</text>
</comment>
<dbReference type="Pfam" id="PF13380">
    <property type="entry name" value="CoA_binding_2"/>
    <property type="match status" value="1"/>
</dbReference>
<evidence type="ECO:0000313" key="2">
    <source>
        <dbReference type="EMBL" id="RST74106.1"/>
    </source>
</evidence>
<dbReference type="SMART" id="SM00881">
    <property type="entry name" value="CoA_binding"/>
    <property type="match status" value="1"/>
</dbReference>
<gene>
    <name evidence="2" type="ORF">D4T97_010510</name>
</gene>
<reference evidence="2" key="1">
    <citation type="submission" date="2018-12" db="EMBL/GenBank/DDBJ databases">
        <authorList>
            <person name="Sun L."/>
            <person name="Chen Z."/>
        </authorList>
    </citation>
    <scope>NUCLEOTIDE SEQUENCE [LARGE SCALE GENOMIC DNA]</scope>
    <source>
        <strain evidence="2">3-2-2</strain>
    </source>
</reference>
<dbReference type="Gene3D" id="3.40.50.720">
    <property type="entry name" value="NAD(P)-binding Rossmann-like Domain"/>
    <property type="match status" value="1"/>
</dbReference>
<dbReference type="OrthoDB" id="9807426at2"/>
<feature type="domain" description="CoA-binding" evidence="1">
    <location>
        <begin position="11"/>
        <end position="102"/>
    </location>
</feature>
<dbReference type="EMBL" id="QYTV02000004">
    <property type="protein sequence ID" value="RST74106.1"/>
    <property type="molecule type" value="Genomic_DNA"/>
</dbReference>
<dbReference type="PANTHER" id="PTHR42793">
    <property type="entry name" value="COA BINDING DOMAIN CONTAINING PROTEIN"/>
    <property type="match status" value="1"/>
</dbReference>
<dbReference type="AlphaFoldDB" id="A0A429XZA2"/>
<dbReference type="InterPro" id="IPR036291">
    <property type="entry name" value="NAD(P)-bd_dom_sf"/>
</dbReference>
<proteinExistence type="predicted"/>
<dbReference type="Gene3D" id="3.30.1490.20">
    <property type="entry name" value="ATP-grasp fold, A domain"/>
    <property type="match status" value="1"/>
</dbReference>
<name>A0A429XZA2_9BACI</name>
<dbReference type="Gene3D" id="3.40.50.261">
    <property type="entry name" value="Succinyl-CoA synthetase domains"/>
    <property type="match status" value="2"/>
</dbReference>
<dbReference type="InterPro" id="IPR016102">
    <property type="entry name" value="Succinyl-CoA_synth-like"/>
</dbReference>
<accession>A0A429XZA2</accession>
<organism evidence="2 3">
    <name type="scientific">Siminovitchia acidinfaciens</name>
    <dbReference type="NCBI Taxonomy" id="2321395"/>
    <lineage>
        <taxon>Bacteria</taxon>
        <taxon>Bacillati</taxon>
        <taxon>Bacillota</taxon>
        <taxon>Bacilli</taxon>
        <taxon>Bacillales</taxon>
        <taxon>Bacillaceae</taxon>
        <taxon>Siminovitchia</taxon>
    </lineage>
</organism>
<dbReference type="GO" id="GO:0005524">
    <property type="term" value="F:ATP binding"/>
    <property type="evidence" value="ECO:0007669"/>
    <property type="project" value="InterPro"/>
</dbReference>
<protein>
    <submittedName>
        <fullName evidence="2">CoA-binding protein</fullName>
    </submittedName>
</protein>
<sequence length="713" mass="77778">MNLKQENLKRMLMPRHVVFIGNQNIVRQGIINCKKIGYKGEIYVVHQTLDEIEGIPCCKSINALPAAPDAAFIAVRGDRAVQVIRELAMLGTSGCVCYAAGFSEIGNKELEKDLVEAAGNMALVGPNCYGVINYLDQVPLWPDRHGTSVSDKGVAIISQSGNTSLNITMNDRSLPLAYVLSIGNQSVLDVADYMEVMCEDPRVTAIGLHIEGLADIEAFIRASKIALKKGVPVVAFKTGVSEIGSQLTMSHTSSLAGADDLYQALFKRLNICRVDSLSAFLETLKLFSVTGPLRGRNLGVLTCSGGESTITADLAAEKGFSFPGLNAGQRKELESQLTEFEHVSNPLDYNTSIWGKEAELAKCFITFMQGPFDVTLLILDLLEMDNGNIQPWEASINAFIEARKKMKLPAAVISVLPEGIPAVIREKLIAAGITPLQGITEAFNAISAVTRYRERKSLYSFMEKDAPVKLLLCGNQQVQAITLDEWHGKQEILSYGMKIPRGKLVSLNDEDLIGKDLEGPFVVKAVSTEIAHKTDIGAVILNLNNEKEIRKALVQMHKNLAHQLGHDMKFLIEEMVPGAVAELNIGIKRDDQFGLALVISMGGEFVNLVHDSVPVLLPCRREEIVEALHSLKGIKLLKGYRGRPKGDIEAVVKAAESVAAYAAANWNRLLEMDINPLLVLPEGQGAVAVDAFIRKAHPIKAEDMNIPEDKLLL</sequence>
<keyword evidence="3" id="KW-1185">Reference proteome</keyword>
<dbReference type="RefSeq" id="WP_126050440.1">
    <property type="nucleotide sequence ID" value="NZ_QYTV02000004.1"/>
</dbReference>
<dbReference type="InterPro" id="IPR032875">
    <property type="entry name" value="Succ_CoA_lig_flav_dom"/>
</dbReference>
<dbReference type="Proteomes" id="UP000287156">
    <property type="component" value="Unassembled WGS sequence"/>
</dbReference>
<evidence type="ECO:0000259" key="1">
    <source>
        <dbReference type="SMART" id="SM00881"/>
    </source>
</evidence>
<dbReference type="SUPFAM" id="SSF51735">
    <property type="entry name" value="NAD(P)-binding Rossmann-fold domains"/>
    <property type="match status" value="1"/>
</dbReference>
<dbReference type="InterPro" id="IPR003781">
    <property type="entry name" value="CoA-bd"/>
</dbReference>
<dbReference type="PANTHER" id="PTHR42793:SF4">
    <property type="entry name" value="BLL6376 PROTEIN"/>
    <property type="match status" value="1"/>
</dbReference>
<dbReference type="Pfam" id="PF13607">
    <property type="entry name" value="Succ_CoA_lig"/>
    <property type="match status" value="1"/>
</dbReference>
<dbReference type="SUPFAM" id="SSF56059">
    <property type="entry name" value="Glutathione synthetase ATP-binding domain-like"/>
    <property type="match status" value="1"/>
</dbReference>
<dbReference type="SUPFAM" id="SSF52210">
    <property type="entry name" value="Succinyl-CoA synthetase domains"/>
    <property type="match status" value="2"/>
</dbReference>
<dbReference type="InterPro" id="IPR013815">
    <property type="entry name" value="ATP_grasp_subdomain_1"/>
</dbReference>
<dbReference type="Pfam" id="PF13549">
    <property type="entry name" value="ATP-grasp_5"/>
    <property type="match status" value="1"/>
</dbReference>